<sequence length="251" mass="27886">MAAYPQASHEIHKSFPKVAKEGVLRDGPTKHIPAVEECAIEGDAATKDIRPDLPAAGVRYQHGSKLRAAVVAARLYAPKGPPFHIDTDADGDVAGEPIGGWSGQTGATPLEEKVHPLNFNAACAIPEPNADHRGLKIWFALFARQLKECARPVDFRDETFLIHIHRPASRPSTALPNTKNVKAHGQFWLFSQKHSLHGMPARDEGDAGILSALRVELLTRRDRRREPYLGLLRRREGGWKVDFWWNRVVGK</sequence>
<evidence type="ECO:0000313" key="1">
    <source>
        <dbReference type="EMBL" id="KZP28616.1"/>
    </source>
</evidence>
<dbReference type="OrthoDB" id="5973539at2759"/>
<dbReference type="Proteomes" id="UP000076532">
    <property type="component" value="Unassembled WGS sequence"/>
</dbReference>
<gene>
    <name evidence="1" type="ORF">FIBSPDRAFT_927406</name>
</gene>
<evidence type="ECO:0000313" key="2">
    <source>
        <dbReference type="Proteomes" id="UP000076532"/>
    </source>
</evidence>
<dbReference type="STRING" id="436010.A0A166RST8"/>
<keyword evidence="2" id="KW-1185">Reference proteome</keyword>
<accession>A0A166RST8</accession>
<dbReference type="AlphaFoldDB" id="A0A166RST8"/>
<proteinExistence type="predicted"/>
<dbReference type="EMBL" id="KV417502">
    <property type="protein sequence ID" value="KZP28616.1"/>
    <property type="molecule type" value="Genomic_DNA"/>
</dbReference>
<protein>
    <submittedName>
        <fullName evidence="1">Uncharacterized protein</fullName>
    </submittedName>
</protein>
<name>A0A166RST8_9AGAM</name>
<organism evidence="1 2">
    <name type="scientific">Athelia psychrophila</name>
    <dbReference type="NCBI Taxonomy" id="1759441"/>
    <lineage>
        <taxon>Eukaryota</taxon>
        <taxon>Fungi</taxon>
        <taxon>Dikarya</taxon>
        <taxon>Basidiomycota</taxon>
        <taxon>Agaricomycotina</taxon>
        <taxon>Agaricomycetes</taxon>
        <taxon>Agaricomycetidae</taxon>
        <taxon>Atheliales</taxon>
        <taxon>Atheliaceae</taxon>
        <taxon>Athelia</taxon>
    </lineage>
</organism>
<reference evidence="1 2" key="1">
    <citation type="journal article" date="2016" name="Mol. Biol. Evol.">
        <title>Comparative Genomics of Early-Diverging Mushroom-Forming Fungi Provides Insights into the Origins of Lignocellulose Decay Capabilities.</title>
        <authorList>
            <person name="Nagy L.G."/>
            <person name="Riley R."/>
            <person name="Tritt A."/>
            <person name="Adam C."/>
            <person name="Daum C."/>
            <person name="Floudas D."/>
            <person name="Sun H."/>
            <person name="Yadav J.S."/>
            <person name="Pangilinan J."/>
            <person name="Larsson K.H."/>
            <person name="Matsuura K."/>
            <person name="Barry K."/>
            <person name="Labutti K."/>
            <person name="Kuo R."/>
            <person name="Ohm R.A."/>
            <person name="Bhattacharya S.S."/>
            <person name="Shirouzu T."/>
            <person name="Yoshinaga Y."/>
            <person name="Martin F.M."/>
            <person name="Grigoriev I.V."/>
            <person name="Hibbett D.S."/>
        </authorList>
    </citation>
    <scope>NUCLEOTIDE SEQUENCE [LARGE SCALE GENOMIC DNA]</scope>
    <source>
        <strain evidence="1 2">CBS 109695</strain>
    </source>
</reference>